<evidence type="ECO:0000256" key="1">
    <source>
        <dbReference type="ARBA" id="ARBA00004571"/>
    </source>
</evidence>
<sequence length="697" mass="77015">MKGKVLFILLLSASCLYGQERSNMRTADSLKRFNALNQLDEVIVTGQFEAQSARNSVYSIRTIGSEQIRLRGATSLMQILNTEPGVRFSNDLALGTSDISLMGISGKGVKILLDGVPMLDRGEIRESLGQIDVHTIDRIEIVEGPMSVSYGTDALGGVINIITKKSPASEVFSLSAKVQEESAGDEYSGFGNKGSHNQHVSAAYNRNRWSFTGTFSQNDFGGWKGQAADRELEWNPKKQLLGGGSVGYRHDGLNIWYRLNATDETISLLGRANPNNNLATDKDYISRRFFHQAQLDWKLGSALSFNGAASYTDYSRRTKTTSLNVLNGDRRLSLEPDAQAKSLFDHTFFRGTMQYRLSDKVSLQPGAEVNLNGSSGDRIQGSPEINDYALFVSSELKLWKGINIRPGIRMLRNSVYDAPPVIPSLNTHIMLGKKLDMRLSYARGFRAPSLRELYFEFFDASHSITGNADLKAEYSHSYNGSLTWHNESKENAAVGVTLSSFYNVFSNLIEIGINADKPDASSYINIGRSKTTGGSVQGNARWRSLRGMLGFSYIGRYNRISEDEEFGGPLPQFTWSPEVNSNIIYTLPNAGTSISLSYKFNGRLPAYYISEQDGERTLVGGRTSSYNLADLSIHKEIRKMTTLSFGVKNLLNVTRVSNTAIDSGSAHNSTGPSPVSYGRSFFLGLTFQWSKDLSDNK</sequence>
<keyword evidence="4 10" id="KW-0812">Transmembrane</keyword>
<dbReference type="InterPro" id="IPR036942">
    <property type="entry name" value="Beta-barrel_TonB_sf"/>
</dbReference>
<evidence type="ECO:0000256" key="2">
    <source>
        <dbReference type="ARBA" id="ARBA00022448"/>
    </source>
</evidence>
<evidence type="ECO:0000256" key="10">
    <source>
        <dbReference type="PROSITE-ProRule" id="PRU01360"/>
    </source>
</evidence>
<dbReference type="PANTHER" id="PTHR30069:SF29">
    <property type="entry name" value="HEMOGLOBIN AND HEMOGLOBIN-HAPTOGLOBIN-BINDING PROTEIN 1-RELATED"/>
    <property type="match status" value="1"/>
</dbReference>
<keyword evidence="2 10" id="KW-0813">Transport</keyword>
<dbReference type="GO" id="GO:0044718">
    <property type="term" value="P:siderophore transmembrane transport"/>
    <property type="evidence" value="ECO:0007669"/>
    <property type="project" value="TreeGrafter"/>
</dbReference>
<evidence type="ECO:0000256" key="8">
    <source>
        <dbReference type="ARBA" id="ARBA00023170"/>
    </source>
</evidence>
<evidence type="ECO:0000313" key="14">
    <source>
        <dbReference type="EMBL" id="RXF70057.1"/>
    </source>
</evidence>
<dbReference type="InterPro" id="IPR000531">
    <property type="entry name" value="Beta-barrel_TonB"/>
</dbReference>
<dbReference type="Gene3D" id="2.40.170.20">
    <property type="entry name" value="TonB-dependent receptor, beta-barrel domain"/>
    <property type="match status" value="1"/>
</dbReference>
<dbReference type="Pfam" id="PF07715">
    <property type="entry name" value="Plug"/>
    <property type="match status" value="1"/>
</dbReference>
<evidence type="ECO:0000256" key="6">
    <source>
        <dbReference type="ARBA" id="ARBA00023077"/>
    </source>
</evidence>
<dbReference type="EMBL" id="RXOC01000005">
    <property type="protein sequence ID" value="RXF70057.1"/>
    <property type="molecule type" value="Genomic_DNA"/>
</dbReference>
<dbReference type="PROSITE" id="PS51257">
    <property type="entry name" value="PROKAR_LIPOPROTEIN"/>
    <property type="match status" value="1"/>
</dbReference>
<evidence type="ECO:0000259" key="13">
    <source>
        <dbReference type="Pfam" id="PF07715"/>
    </source>
</evidence>
<dbReference type="PANTHER" id="PTHR30069">
    <property type="entry name" value="TONB-DEPENDENT OUTER MEMBRANE RECEPTOR"/>
    <property type="match status" value="1"/>
</dbReference>
<keyword evidence="5" id="KW-0732">Signal</keyword>
<comment type="similarity">
    <text evidence="10 11">Belongs to the TonB-dependent receptor family.</text>
</comment>
<keyword evidence="3 10" id="KW-1134">Transmembrane beta strand</keyword>
<dbReference type="Gene3D" id="2.170.130.10">
    <property type="entry name" value="TonB-dependent receptor, plug domain"/>
    <property type="match status" value="1"/>
</dbReference>
<dbReference type="GO" id="GO:0009279">
    <property type="term" value="C:cell outer membrane"/>
    <property type="evidence" value="ECO:0007669"/>
    <property type="project" value="UniProtKB-SubCell"/>
</dbReference>
<dbReference type="SUPFAM" id="SSF56935">
    <property type="entry name" value="Porins"/>
    <property type="match status" value="1"/>
</dbReference>
<dbReference type="PROSITE" id="PS52016">
    <property type="entry name" value="TONB_DEPENDENT_REC_3"/>
    <property type="match status" value="1"/>
</dbReference>
<evidence type="ECO:0000313" key="15">
    <source>
        <dbReference type="Proteomes" id="UP000290848"/>
    </source>
</evidence>
<evidence type="ECO:0000256" key="3">
    <source>
        <dbReference type="ARBA" id="ARBA00022452"/>
    </source>
</evidence>
<proteinExistence type="inferred from homology"/>
<gene>
    <name evidence="14" type="ORF">EKH83_09220</name>
</gene>
<organism evidence="14 15">
    <name type="scientific">Arcticibacter tournemirensis</name>
    <dbReference type="NCBI Taxonomy" id="699437"/>
    <lineage>
        <taxon>Bacteria</taxon>
        <taxon>Pseudomonadati</taxon>
        <taxon>Bacteroidota</taxon>
        <taxon>Sphingobacteriia</taxon>
        <taxon>Sphingobacteriales</taxon>
        <taxon>Sphingobacteriaceae</taxon>
        <taxon>Arcticibacter</taxon>
    </lineage>
</organism>
<feature type="domain" description="TonB-dependent receptor plug" evidence="13">
    <location>
        <begin position="54"/>
        <end position="158"/>
    </location>
</feature>
<accession>A0A4Q0MA12</accession>
<evidence type="ECO:0000256" key="7">
    <source>
        <dbReference type="ARBA" id="ARBA00023136"/>
    </source>
</evidence>
<evidence type="ECO:0000256" key="4">
    <source>
        <dbReference type="ARBA" id="ARBA00022692"/>
    </source>
</evidence>
<comment type="subcellular location">
    <subcellularLocation>
        <location evidence="1 10">Cell outer membrane</location>
        <topology evidence="1 10">Multi-pass membrane protein</topology>
    </subcellularLocation>
</comment>
<dbReference type="AlphaFoldDB" id="A0A4Q0MA12"/>
<keyword evidence="6 11" id="KW-0798">TonB box</keyword>
<name>A0A4Q0MA12_9SPHI</name>
<dbReference type="GO" id="GO:0015344">
    <property type="term" value="F:siderophore uptake transmembrane transporter activity"/>
    <property type="evidence" value="ECO:0007669"/>
    <property type="project" value="TreeGrafter"/>
</dbReference>
<comment type="caution">
    <text evidence="14">The sequence shown here is derived from an EMBL/GenBank/DDBJ whole genome shotgun (WGS) entry which is preliminary data.</text>
</comment>
<dbReference type="Pfam" id="PF00593">
    <property type="entry name" value="TonB_dep_Rec_b-barrel"/>
    <property type="match status" value="1"/>
</dbReference>
<reference evidence="14 15" key="1">
    <citation type="submission" date="2018-12" db="EMBL/GenBank/DDBJ databases">
        <title>The Draft Genome Sequence of the Soil Bacterium Pedobacter tournemirensis R1.</title>
        <authorList>
            <person name="He J."/>
        </authorList>
    </citation>
    <scope>NUCLEOTIDE SEQUENCE [LARGE SCALE GENOMIC DNA]</scope>
    <source>
        <strain evidence="14 15">R1</strain>
    </source>
</reference>
<protein>
    <submittedName>
        <fullName evidence="14">TonB-dependent receptor</fullName>
    </submittedName>
</protein>
<dbReference type="RefSeq" id="WP_128769130.1">
    <property type="nucleotide sequence ID" value="NZ_RXOC01000005.1"/>
</dbReference>
<keyword evidence="9 10" id="KW-0998">Cell outer membrane</keyword>
<evidence type="ECO:0000259" key="12">
    <source>
        <dbReference type="Pfam" id="PF00593"/>
    </source>
</evidence>
<keyword evidence="8 14" id="KW-0675">Receptor</keyword>
<evidence type="ECO:0000256" key="9">
    <source>
        <dbReference type="ARBA" id="ARBA00023237"/>
    </source>
</evidence>
<dbReference type="InterPro" id="IPR039426">
    <property type="entry name" value="TonB-dep_rcpt-like"/>
</dbReference>
<keyword evidence="7 10" id="KW-0472">Membrane</keyword>
<evidence type="ECO:0000256" key="11">
    <source>
        <dbReference type="RuleBase" id="RU003357"/>
    </source>
</evidence>
<dbReference type="InterPro" id="IPR037066">
    <property type="entry name" value="Plug_dom_sf"/>
</dbReference>
<feature type="domain" description="TonB-dependent receptor-like beta-barrel" evidence="12">
    <location>
        <begin position="244"/>
        <end position="650"/>
    </location>
</feature>
<dbReference type="CDD" id="cd01347">
    <property type="entry name" value="ligand_gated_channel"/>
    <property type="match status" value="1"/>
</dbReference>
<evidence type="ECO:0000256" key="5">
    <source>
        <dbReference type="ARBA" id="ARBA00022729"/>
    </source>
</evidence>
<dbReference type="InterPro" id="IPR012910">
    <property type="entry name" value="Plug_dom"/>
</dbReference>
<dbReference type="Proteomes" id="UP000290848">
    <property type="component" value="Unassembled WGS sequence"/>
</dbReference>